<dbReference type="EMBL" id="QGGQ01000001">
    <property type="protein sequence ID" value="PWK25744.1"/>
    <property type="molecule type" value="Genomic_DNA"/>
</dbReference>
<dbReference type="InterPro" id="IPR008969">
    <property type="entry name" value="CarboxyPept-like_regulatory"/>
</dbReference>
<evidence type="ECO:0000313" key="4">
    <source>
        <dbReference type="EMBL" id="PWK25744.1"/>
    </source>
</evidence>
<evidence type="ECO:0000256" key="1">
    <source>
        <dbReference type="ARBA" id="ARBA00004442"/>
    </source>
</evidence>
<keyword evidence="2" id="KW-0472">Membrane</keyword>
<dbReference type="GO" id="GO:0009279">
    <property type="term" value="C:cell outer membrane"/>
    <property type="evidence" value="ECO:0007669"/>
    <property type="project" value="UniProtKB-SubCell"/>
</dbReference>
<dbReference type="Gene3D" id="2.40.170.20">
    <property type="entry name" value="TonB-dependent receptor, beta-barrel domain"/>
    <property type="match status" value="1"/>
</dbReference>
<dbReference type="Proteomes" id="UP000245667">
    <property type="component" value="Unassembled WGS sequence"/>
</dbReference>
<keyword evidence="3" id="KW-0998">Cell outer membrane</keyword>
<comment type="caution">
    <text evidence="4">The sequence shown here is derived from an EMBL/GenBank/DDBJ whole genome shotgun (WGS) entry which is preliminary data.</text>
</comment>
<sequence length="909" mass="102367">MRLFLASFFALFMCQMIIGQETNYVSGTVLSAYSKGPISEGVITLEGSNNSLKPDKEGFFKLPVITRGSFILNITVPGFMPKRIPVFFEGDDIALGTIFLEQDIERDKIDNLVTLTDAEFSDEDDTMIAAGLLQATRDIFLKRAAFDFGQAFFRVRGYDSRNGTVMINGISMNKLFDGRPQWNNWGGLNDVTRNQNYANGLHASEYTFGGILGNTNLDTRPSGLRPGFRFSVSASNRTYTGRAMATYTSPKQKNGLTYSVSTSRRWAKEGYIDGTLYDAYSVFGALEFEIDSKNSLMATAIMASNRRGRSSAITEEVQDLVGNRYNPYWGYQNGEIRNSRERKIAEPILMVNHYYETDKFNLNTGISYQSGIHSKSRLGYYNAPNPDPTYYRYLPSFYINSPIGANFVSADWAKQGFLGNTQMDWEAIYTANAAEKASYVLYDDVVEDRQLVLNSVGNIQISENMKLDVGLNFKQLQSDNYAKIVDLFGAEYHEDIDPFSNTANNLDGNTNRQENEIFNYNYELTANQWNAFVQLGFTRKKWSGFVAANYLGTEYQRNGLFRNERYVDDSFGEGPAVDFSNFGYKGGVSYQITGRHWIRLNGGVIERPPVLQNTFINPRENNGIVSNLQSETVSSIDFNYFLRLPKLTGRLTGFYSRFQNTTDVNYFFVDAGVGSDFVQEVITDLDKLHMGAELGLEYEVSPAVKLSAVAAVGKYLYASDPNININFDTAGAEEELINIEGAIDLGIAKIKDYKLAQGPQKAYALGIEYRDPKYWWVGATANYLADNHANISMITRTRSFYLNPETGLPFPDATDENVARLLKQSPMDNFYLLNLVGGKSWLRKGKYISVFASINNVFDTVFKTGGYEQSRNGNYGQLKQDNLSGNPSFATKYWYGYGRTYFLNIAYSF</sequence>
<accession>A0A316E5R2</accession>
<gene>
    <name evidence="4" type="ORF">LX92_00487</name>
</gene>
<evidence type="ECO:0000256" key="3">
    <source>
        <dbReference type="ARBA" id="ARBA00023237"/>
    </source>
</evidence>
<dbReference type="SUPFAM" id="SSF49464">
    <property type="entry name" value="Carboxypeptidase regulatory domain-like"/>
    <property type="match status" value="1"/>
</dbReference>
<proteinExistence type="predicted"/>
<dbReference type="InterPro" id="IPR036942">
    <property type="entry name" value="Beta-barrel_TonB_sf"/>
</dbReference>
<dbReference type="AlphaFoldDB" id="A0A316E5R2"/>
<protein>
    <recommendedName>
        <fullName evidence="6">TonB-dependent receptor-like protein</fullName>
    </recommendedName>
</protein>
<evidence type="ECO:0008006" key="6">
    <source>
        <dbReference type="Google" id="ProtNLM"/>
    </source>
</evidence>
<organism evidence="4 5">
    <name type="scientific">Maribacter polysiphoniae</name>
    <dbReference type="NCBI Taxonomy" id="429344"/>
    <lineage>
        <taxon>Bacteria</taxon>
        <taxon>Pseudomonadati</taxon>
        <taxon>Bacteroidota</taxon>
        <taxon>Flavobacteriia</taxon>
        <taxon>Flavobacteriales</taxon>
        <taxon>Flavobacteriaceae</taxon>
        <taxon>Maribacter</taxon>
    </lineage>
</organism>
<evidence type="ECO:0000256" key="2">
    <source>
        <dbReference type="ARBA" id="ARBA00023136"/>
    </source>
</evidence>
<reference evidence="4 5" key="1">
    <citation type="submission" date="2018-05" db="EMBL/GenBank/DDBJ databases">
        <title>Genomic Encyclopedia of Archaeal and Bacterial Type Strains, Phase II (KMG-II): from individual species to whole genera.</title>
        <authorList>
            <person name="Goeker M."/>
        </authorList>
    </citation>
    <scope>NUCLEOTIDE SEQUENCE [LARGE SCALE GENOMIC DNA]</scope>
    <source>
        <strain evidence="4 5">DSM 23514</strain>
    </source>
</reference>
<comment type="subcellular location">
    <subcellularLocation>
        <location evidence="1">Cell outer membrane</location>
    </subcellularLocation>
</comment>
<evidence type="ECO:0000313" key="5">
    <source>
        <dbReference type="Proteomes" id="UP000245667"/>
    </source>
</evidence>
<name>A0A316E5R2_9FLAO</name>
<dbReference type="SUPFAM" id="SSF56935">
    <property type="entry name" value="Porins"/>
    <property type="match status" value="1"/>
</dbReference>